<dbReference type="GO" id="GO:1902012">
    <property type="term" value="P:poly(ribitol phosphate) teichoic acid biosynthetic process"/>
    <property type="evidence" value="ECO:0007669"/>
    <property type="project" value="UniProtKB-UniRule"/>
</dbReference>
<evidence type="ECO:0000313" key="7">
    <source>
        <dbReference type="Proteomes" id="UP000439752"/>
    </source>
</evidence>
<dbReference type="GO" id="GO:0050518">
    <property type="term" value="F:2-C-methyl-D-erythritol 4-phosphate cytidylyltransferase activity"/>
    <property type="evidence" value="ECO:0007669"/>
    <property type="project" value="UniProtKB-ARBA"/>
</dbReference>
<dbReference type="HAMAP" id="MF_02068">
    <property type="entry name" value="TarI"/>
    <property type="match status" value="1"/>
</dbReference>
<dbReference type="GO" id="GO:0008299">
    <property type="term" value="P:isoprenoid biosynthetic process"/>
    <property type="evidence" value="ECO:0007669"/>
    <property type="project" value="InterPro"/>
</dbReference>
<dbReference type="EMBL" id="CABWKQ010000032">
    <property type="protein sequence ID" value="VWX38357.1"/>
    <property type="molecule type" value="Genomic_DNA"/>
</dbReference>
<feature type="site" description="Transition state stabilizer" evidence="5">
    <location>
        <position position="31"/>
    </location>
</feature>
<keyword evidence="1 5" id="KW-0808">Transferase</keyword>
<comment type="function">
    <text evidence="5">Catalyzes the transfer of the cytidylyl group of CTP to D-ribitol 5-phosphate.</text>
</comment>
<evidence type="ECO:0000256" key="1">
    <source>
        <dbReference type="ARBA" id="ARBA00022679"/>
    </source>
</evidence>
<evidence type="ECO:0000256" key="2">
    <source>
        <dbReference type="ARBA" id="ARBA00022695"/>
    </source>
</evidence>
<name>A0A653IH46_9BACL</name>
<dbReference type="PANTHER" id="PTHR32125:SF8">
    <property type="entry name" value="RIBITOL-5-PHOSPHATE CYTIDYLYLTRANSFERASE"/>
    <property type="match status" value="1"/>
</dbReference>
<dbReference type="PROSITE" id="PS01295">
    <property type="entry name" value="ISPD"/>
    <property type="match status" value="1"/>
</dbReference>
<protein>
    <recommendedName>
        <fullName evidence="5">Ribitol-5-phosphate cytidylyltransferase</fullName>
        <ecNumber evidence="5">2.7.7.40</ecNumber>
    </recommendedName>
</protein>
<comment type="catalytic activity">
    <reaction evidence="5">
        <text>D-ribitol 5-phosphate + CTP + H(+) = CDP-L-ribitol + diphosphate</text>
        <dbReference type="Rhea" id="RHEA:12456"/>
        <dbReference type="ChEBI" id="CHEBI:15378"/>
        <dbReference type="ChEBI" id="CHEBI:33019"/>
        <dbReference type="ChEBI" id="CHEBI:37563"/>
        <dbReference type="ChEBI" id="CHEBI:57608"/>
        <dbReference type="ChEBI" id="CHEBI:57695"/>
        <dbReference type="EC" id="2.7.7.40"/>
    </reaction>
</comment>
<feature type="site" description="Positions ribitol 5-phosphate for the nucleophilic attack" evidence="5">
    <location>
        <position position="177"/>
    </location>
</feature>
<comment type="pathway">
    <text evidence="5">Cell wall biogenesis; poly(ribitol phosphate) teichoic acid biosynthesis.</text>
</comment>
<proteinExistence type="inferred from homology"/>
<comment type="similarity">
    <text evidence="5">Belongs to the IspD/TarI cytidylyltransferase family. TarI subfamily.</text>
</comment>
<accession>A0A653IH46</accession>
<evidence type="ECO:0000256" key="4">
    <source>
        <dbReference type="ARBA" id="ARBA00023316"/>
    </source>
</evidence>
<feature type="binding site" evidence="5">
    <location>
        <begin position="98"/>
        <end position="104"/>
    </location>
    <ligand>
        <name>CTP</name>
        <dbReference type="ChEBI" id="CHEBI:37563"/>
    </ligand>
</feature>
<feature type="site" description="Transition state stabilizer" evidence="5">
    <location>
        <position position="39"/>
    </location>
</feature>
<dbReference type="Pfam" id="PF01128">
    <property type="entry name" value="IspD"/>
    <property type="match status" value="1"/>
</dbReference>
<keyword evidence="3 5" id="KW-0777">Teichoic acid biosynthesis</keyword>
<dbReference type="InterPro" id="IPR050088">
    <property type="entry name" value="IspD/TarI_cytidylyltransf_bact"/>
</dbReference>
<dbReference type="FunFam" id="3.90.550.10:FF:000003">
    <property type="entry name" value="2-C-methyl-D-erythritol 4-phosphate cytidylyltransferase"/>
    <property type="match status" value="1"/>
</dbReference>
<keyword evidence="7" id="KW-1185">Reference proteome</keyword>
<gene>
    <name evidence="5 6" type="primary">tarI</name>
    <name evidence="6" type="ORF">EXIGUO9Y_380118</name>
</gene>
<evidence type="ECO:0000256" key="5">
    <source>
        <dbReference type="HAMAP-Rule" id="MF_02068"/>
    </source>
</evidence>
<keyword evidence="2 5" id="KW-0548">Nucleotidyltransferase</keyword>
<evidence type="ECO:0000256" key="3">
    <source>
        <dbReference type="ARBA" id="ARBA00022944"/>
    </source>
</evidence>
<evidence type="ECO:0000313" key="6">
    <source>
        <dbReference type="EMBL" id="VWX38357.1"/>
    </source>
</evidence>
<comment type="caution">
    <text evidence="5">Lacks conserved residue(s) required for the propagation of feature annotation.</text>
</comment>
<organism evidence="6 7">
    <name type="scientific">Exiguobacterium oxidotolerans</name>
    <dbReference type="NCBI Taxonomy" id="223958"/>
    <lineage>
        <taxon>Bacteria</taxon>
        <taxon>Bacillati</taxon>
        <taxon>Bacillota</taxon>
        <taxon>Bacilli</taxon>
        <taxon>Bacillales</taxon>
        <taxon>Bacillales Family XII. Incertae Sedis</taxon>
        <taxon>Exiguobacterium</taxon>
    </lineage>
</organism>
<dbReference type="PANTHER" id="PTHR32125">
    <property type="entry name" value="2-C-METHYL-D-ERYTHRITOL 4-PHOSPHATE CYTIDYLYLTRANSFERASE, CHLOROPLASTIC"/>
    <property type="match status" value="1"/>
</dbReference>
<dbReference type="GO" id="GO:0047349">
    <property type="term" value="F:D-ribitol-5-phosphate cytidylyltransferase activity"/>
    <property type="evidence" value="ECO:0007669"/>
    <property type="project" value="UniProtKB-UniRule"/>
</dbReference>
<feature type="binding site" evidence="5">
    <location>
        <begin position="24"/>
        <end position="27"/>
    </location>
    <ligand>
        <name>CTP</name>
        <dbReference type="ChEBI" id="CHEBI:37563"/>
    </ligand>
</feature>
<dbReference type="InterPro" id="IPR018294">
    <property type="entry name" value="ISPD_synthase_CS"/>
</dbReference>
<dbReference type="Proteomes" id="UP000439752">
    <property type="component" value="Unassembled WGS sequence"/>
</dbReference>
<dbReference type="GO" id="GO:0071555">
    <property type="term" value="P:cell wall organization"/>
    <property type="evidence" value="ECO:0007669"/>
    <property type="project" value="UniProtKB-KW"/>
</dbReference>
<dbReference type="UniPathway" id="UPA00790"/>
<dbReference type="Gene3D" id="3.90.550.10">
    <property type="entry name" value="Spore Coat Polysaccharide Biosynthesis Protein SpsA, Chain A"/>
    <property type="match status" value="1"/>
</dbReference>
<dbReference type="SUPFAM" id="SSF53448">
    <property type="entry name" value="Nucleotide-diphospho-sugar transferases"/>
    <property type="match status" value="1"/>
</dbReference>
<reference evidence="6 7" key="1">
    <citation type="submission" date="2019-10" db="EMBL/GenBank/DDBJ databases">
        <authorList>
            <person name="Karimi E."/>
        </authorList>
    </citation>
    <scope>NUCLEOTIDE SEQUENCE [LARGE SCALE GENOMIC DNA]</scope>
    <source>
        <strain evidence="6">Exiguobacterium sp. 9Y</strain>
    </source>
</reference>
<dbReference type="InterPro" id="IPR034709">
    <property type="entry name" value="TarI"/>
</dbReference>
<dbReference type="InterPro" id="IPR029044">
    <property type="entry name" value="Nucleotide-diphossugar_trans"/>
</dbReference>
<dbReference type="NCBIfam" id="NF001183">
    <property type="entry name" value="PRK00155.1-3"/>
    <property type="match status" value="1"/>
</dbReference>
<dbReference type="AlphaFoldDB" id="A0A653IH46"/>
<dbReference type="EC" id="2.7.7.40" evidence="5"/>
<keyword evidence="4 5" id="KW-0961">Cell wall biogenesis/degradation</keyword>
<dbReference type="CDD" id="cd02516">
    <property type="entry name" value="CDP-ME_synthetase"/>
    <property type="match status" value="1"/>
</dbReference>
<dbReference type="InterPro" id="IPR034683">
    <property type="entry name" value="IspD/TarI"/>
</dbReference>
<sequence length="254" mass="28677">MFHDSAVTRRMRHLRYKMIYAAILAGGKGTRMGNVDRPKQFLSIGERPILVHTVEKFLLNDDFDRVIIVTPTAWINYTRDILEKYIGQDERIVITAGGNDRNESIMAAINWIDEKNGITDEDIIVTHDAVRPFLTHRIIKENISTALEYGACDTVISAIDTIVASTDGKTITDIPVRDQMYQGQTPQSFQITKLKSHYEALSAEERAILTDACKILLLKGEDVALVTGELFNIKVTTPYDLRIANAILKERINQ</sequence>
<feature type="site" description="Positions ribitol 5-phosphate for the nucleophilic attack" evidence="5">
    <location>
        <position position="234"/>
    </location>
</feature>